<dbReference type="SUPFAM" id="SSF52540">
    <property type="entry name" value="P-loop containing nucleoside triphosphate hydrolases"/>
    <property type="match status" value="1"/>
</dbReference>
<feature type="repeat" description="ANK" evidence="3">
    <location>
        <begin position="1150"/>
        <end position="1179"/>
    </location>
</feature>
<dbReference type="PANTHER" id="PTHR24123">
    <property type="entry name" value="ANKYRIN REPEAT-CONTAINING"/>
    <property type="match status" value="1"/>
</dbReference>
<dbReference type="InterPro" id="IPR056884">
    <property type="entry name" value="NPHP3-like_N"/>
</dbReference>
<accession>A0A8H5SUW9</accession>
<dbReference type="Pfam" id="PF24883">
    <property type="entry name" value="NPHP3_N"/>
    <property type="match status" value="1"/>
</dbReference>
<dbReference type="InterPro" id="IPR031359">
    <property type="entry name" value="NACHT_N"/>
</dbReference>
<dbReference type="Gene3D" id="1.25.40.20">
    <property type="entry name" value="Ankyrin repeat-containing domain"/>
    <property type="match status" value="2"/>
</dbReference>
<dbReference type="PROSITE" id="PS50297">
    <property type="entry name" value="ANK_REP_REGION"/>
    <property type="match status" value="3"/>
</dbReference>
<evidence type="ECO:0000256" key="3">
    <source>
        <dbReference type="PROSITE-ProRule" id="PRU00023"/>
    </source>
</evidence>
<feature type="repeat" description="ANK" evidence="3">
    <location>
        <begin position="1440"/>
        <end position="1469"/>
    </location>
</feature>
<sequence length="1545" mass="172220">MSFREKLKKKIFHRHTEGRTSKRPIYTGPSEEPQSRLSISARSSHIPTVEASGVSSADPGLDDTSALQEAPDEQLLAPKESGNSIRQLWAVAYKSLRDEENSPVQTFEDQIRHNFPGIAEQMTSHANMKDWMSKVVQIRMDEVKRDTLKLRFGNFEVEAQDVVKSVLAVVDWSKDYVSKALSSNPTASIAWGGVTLLLPLFLNPIEQASSLAQGLEHIASIVVRSSMWEDLYVRRYESVTIDTMPESHAEYRHALEMLYQEVLRFQIVCYGYYSHKPVSRFTLDSVKHYGWNELLEKIKYRETEFDKVSKGWLDKMYNEEWEKAEARHEQAMSQWLTIGTDVSELRKTIEETQRDMNREKMLNWLCSVDTSVQYRAAREKYSTGTCNWLIHERDDFKKWERDSKSFLWLNGKAGSGKSILSSSVIKYLKDQYETDPETALAYYFFSFGNVEQQKVSAMLSSIVRQLCASRPDTPQPIKRFEDYMAKGERPDIETLEAALVSAVSGFSAVFIVVDALDECPAFDGERPRLLNCLRRIITSMPDNLHIFCTSRAEPDIHMAISEVLDVPAKAAIDLTENQVGLDRDMRLYIDSVLSLETYCWWSDDVMATAKDILIARADGMFQYLVCQFEVLQHLDSEASVLSALDDLPSGLDETYDRLLLGLNKKFKWQILGSLKWLAFSRRPLSLNEFAEIFIFRPETVTKIHESERLFDPRAVLKHFPSLVTIEEKYDNDSHEYVIYVHLAHFTVKEYLISERVEQSKAKQFYLTEANAHLHISHCCLSYHLYQSIQNTGDGVKLPLTTYAVRNWELHLELVPRRLWTHEIIGLAELALGMRTKCLRDIVLNGQLRNQSKARDGRVENLIQRPYCYTAAIGSLELTKLLLQKGLRTNRFLIQEDLDLALQEAAEKGHIEIVRFLLNQRTNHNKIIGGALQGAAHGGHLAVMELLLDSGADIDAQDDRFGSALEAGAMSINLSALRMLLDRGANVSKAGCPISCLIAAYKAEDENDVTECTQVLKLLLDKGADINRKCTRHGSALNKAITAWRRWGTRTFFDFVVGHDADIELDDGCDGTPLQAAFVSPNDEADYYGDDQSKEVILALLRLGADPNAQAGKYGNALQKACYETLTGSGLISLLLDKGAKINQRGGCYGTALHAACAQPSAEAVDMLLGRGADVHIYGGEYGSVLQAATSPHAFFAFDQNALIVERLLSSGADVNARGGKFGSALQAAACSDTKGVIETLLRKGAEVNMKGGMYGTALQSACVQGDMESVSLLLSYGADVNIEGGRYGTALQAACASYREQQYDLTRLLIDHGADVHVQNGYFGSVLHAAAAVHLQGRDHDTLKLLLDNGVEVNYCHSRHGTALQVALEHLTSGIEDRILFLLENGADVNLGAGFHGFPLQSACLAPTNDSTRLNTHGLVYLLDNCADIHVNKTGGLFGTALQAAAYTGKTKGVKLLLEKGADVNLRGGEYGSALNAAVVKGYWDIVEILLEAGAKADCHLFPKPDEEWLEAVGLEHGYNAVERYRNFSEKVKLYENETGEAKSI</sequence>
<evidence type="ECO:0000313" key="7">
    <source>
        <dbReference type="EMBL" id="KAF5657495.1"/>
    </source>
</evidence>
<dbReference type="Pfam" id="PF12796">
    <property type="entry name" value="Ank_2"/>
    <property type="match status" value="5"/>
</dbReference>
<organism evidence="7 8">
    <name type="scientific">Fusarium circinatum</name>
    <name type="common">Pitch canker fungus</name>
    <name type="synonym">Gibberella circinata</name>
    <dbReference type="NCBI Taxonomy" id="48490"/>
    <lineage>
        <taxon>Eukaryota</taxon>
        <taxon>Fungi</taxon>
        <taxon>Dikarya</taxon>
        <taxon>Ascomycota</taxon>
        <taxon>Pezizomycotina</taxon>
        <taxon>Sordariomycetes</taxon>
        <taxon>Hypocreomycetidae</taxon>
        <taxon>Hypocreales</taxon>
        <taxon>Nectriaceae</taxon>
        <taxon>Fusarium</taxon>
        <taxon>Fusarium fujikuroi species complex</taxon>
    </lineage>
</organism>
<proteinExistence type="predicted"/>
<dbReference type="InterPro" id="IPR051165">
    <property type="entry name" value="Multifunctional_ANK_Repeat"/>
</dbReference>
<dbReference type="PROSITE" id="PS50088">
    <property type="entry name" value="ANK_REPEAT"/>
    <property type="match status" value="4"/>
</dbReference>
<reference evidence="8" key="1">
    <citation type="journal article" date="2020" name="BMC Genomics">
        <title>Correction to: Identification and distribution of gene clusters required for synthesis of sphingolipid metabolism inhibitors in diverse species of the filamentous fungus Fusarium.</title>
        <authorList>
            <person name="Kim H.S."/>
            <person name="Lohmar J.M."/>
            <person name="Busman M."/>
            <person name="Brown D.W."/>
            <person name="Naumann T.A."/>
            <person name="Divon H.H."/>
            <person name="Lysoe E."/>
            <person name="Uhlig S."/>
            <person name="Proctor R.H."/>
        </authorList>
    </citation>
    <scope>NUCLEOTIDE SEQUENCE [LARGE SCALE GENOMIC DNA]</scope>
    <source>
        <strain evidence="8">NRRL 25331</strain>
    </source>
</reference>
<feature type="domain" description="NWD NACHT-NTPase N-terminal" evidence="5">
    <location>
        <begin position="87"/>
        <end position="306"/>
    </location>
</feature>
<dbReference type="InterPro" id="IPR002110">
    <property type="entry name" value="Ankyrin_rpt"/>
</dbReference>
<keyword evidence="2 3" id="KW-0040">ANK repeat</keyword>
<evidence type="ECO:0000259" key="5">
    <source>
        <dbReference type="Pfam" id="PF17100"/>
    </source>
</evidence>
<dbReference type="SUPFAM" id="SSF48403">
    <property type="entry name" value="Ankyrin repeat"/>
    <property type="match status" value="2"/>
</dbReference>
<evidence type="ECO:0000256" key="2">
    <source>
        <dbReference type="ARBA" id="ARBA00023043"/>
    </source>
</evidence>
<feature type="compositionally biased region" description="Polar residues" evidence="4">
    <location>
        <begin position="35"/>
        <end position="46"/>
    </location>
</feature>
<protein>
    <submittedName>
        <fullName evidence="7">Ankyrin repeat protein</fullName>
    </submittedName>
</protein>
<feature type="region of interest" description="Disordered" evidence="4">
    <location>
        <begin position="1"/>
        <end position="65"/>
    </location>
</feature>
<dbReference type="SMART" id="SM00248">
    <property type="entry name" value="ANK"/>
    <property type="match status" value="15"/>
</dbReference>
<dbReference type="EMBL" id="JAAQPE010000642">
    <property type="protein sequence ID" value="KAF5657495.1"/>
    <property type="molecule type" value="Genomic_DNA"/>
</dbReference>
<dbReference type="InterPro" id="IPR027417">
    <property type="entry name" value="P-loop_NTPase"/>
</dbReference>
<evidence type="ECO:0000259" key="6">
    <source>
        <dbReference type="Pfam" id="PF24883"/>
    </source>
</evidence>
<feature type="domain" description="Nephrocystin 3-like N-terminal" evidence="6">
    <location>
        <begin position="384"/>
        <end position="551"/>
    </location>
</feature>
<name>A0A8H5SUW9_FUSCI</name>
<dbReference type="Gene3D" id="3.40.50.300">
    <property type="entry name" value="P-loop containing nucleotide triphosphate hydrolases"/>
    <property type="match status" value="1"/>
</dbReference>
<dbReference type="Pfam" id="PF17100">
    <property type="entry name" value="NACHT_N"/>
    <property type="match status" value="1"/>
</dbReference>
<feature type="compositionally biased region" description="Basic residues" evidence="4">
    <location>
        <begin position="1"/>
        <end position="13"/>
    </location>
</feature>
<gene>
    <name evidence="7" type="ORF">FCIRC_13230</name>
</gene>
<evidence type="ECO:0000313" key="8">
    <source>
        <dbReference type="Proteomes" id="UP000572754"/>
    </source>
</evidence>
<dbReference type="InterPro" id="IPR036770">
    <property type="entry name" value="Ankyrin_rpt-contain_sf"/>
</dbReference>
<dbReference type="PANTHER" id="PTHR24123:SF33">
    <property type="entry name" value="PROTEIN HOS4"/>
    <property type="match status" value="1"/>
</dbReference>
<evidence type="ECO:0000256" key="4">
    <source>
        <dbReference type="SAM" id="MobiDB-lite"/>
    </source>
</evidence>
<evidence type="ECO:0000256" key="1">
    <source>
        <dbReference type="ARBA" id="ARBA00022737"/>
    </source>
</evidence>
<dbReference type="Proteomes" id="UP000572754">
    <property type="component" value="Unassembled WGS sequence"/>
</dbReference>
<feature type="repeat" description="ANK" evidence="3">
    <location>
        <begin position="1256"/>
        <end position="1285"/>
    </location>
</feature>
<comment type="caution">
    <text evidence="7">The sequence shown here is derived from an EMBL/GenBank/DDBJ whole genome shotgun (WGS) entry which is preliminary data.</text>
</comment>
<feature type="repeat" description="ANK" evidence="3">
    <location>
        <begin position="930"/>
        <end position="958"/>
    </location>
</feature>
<reference evidence="7 8" key="2">
    <citation type="submission" date="2020-05" db="EMBL/GenBank/DDBJ databases">
        <title>Identification and distribution of gene clusters putatively required for synthesis of sphingolipid metabolism inhibitors in phylogenetically diverse species of the filamentous fungus Fusarium.</title>
        <authorList>
            <person name="Kim H.-S."/>
            <person name="Busman M."/>
            <person name="Brown D.W."/>
            <person name="Divon H."/>
            <person name="Uhlig S."/>
            <person name="Proctor R.H."/>
        </authorList>
    </citation>
    <scope>NUCLEOTIDE SEQUENCE [LARGE SCALE GENOMIC DNA]</scope>
    <source>
        <strain evidence="7 8">NRRL 25331</strain>
    </source>
</reference>
<keyword evidence="1" id="KW-0677">Repeat</keyword>
<keyword evidence="8" id="KW-1185">Reference proteome</keyword>